<keyword evidence="3" id="KW-0216">Detoxification</keyword>
<evidence type="ECO:0000313" key="15">
    <source>
        <dbReference type="Proteomes" id="UP000195814"/>
    </source>
</evidence>
<dbReference type="Pfam" id="PF03060">
    <property type="entry name" value="NMO"/>
    <property type="match status" value="1"/>
</dbReference>
<evidence type="ECO:0000256" key="11">
    <source>
        <dbReference type="ARBA" id="ARBA00067136"/>
    </source>
</evidence>
<dbReference type="OrthoDB" id="9778912at2"/>
<dbReference type="GO" id="GO:0018580">
    <property type="term" value="F:nitronate monooxygenase activity"/>
    <property type="evidence" value="ECO:0007669"/>
    <property type="project" value="InterPro"/>
</dbReference>
<sequence length="357" mass="37684">MKSLLADRLGLRFPLIQAPMAGVSTPNLAAAVSNAGALGSISIGAAGPEQAEKMISATLAQTRHAINVNLFCHAPAVRNQSLEAEWLQRFQPLFSEYGVSLPAELTEIYTSFLQQEQMVDILLAQNPAAVSFHFGLPEGAVIAQFKQQGIATLATVTSVEEALAAQNAGIEFLIAQGIEAGGHRGIFDMNASDQMLTTRQLTQQLLQAVRLPVIAAGGIMHGAEIQEMLSSGADAVQMGTAFVLCPESSADIAYRQALKQETAGNTVLTRTVSGRPARSVNTLFCLFTADIEPHQIPDYPLTYSLNKALAAAAASQGKSGFAAQWAGEGAWQAREMPAAELVTTLISEAEQAGFSAT</sequence>
<dbReference type="GO" id="GO:0051213">
    <property type="term" value="F:dioxygenase activity"/>
    <property type="evidence" value="ECO:0007669"/>
    <property type="project" value="UniProtKB-KW"/>
</dbReference>
<evidence type="ECO:0000256" key="7">
    <source>
        <dbReference type="ARBA" id="ARBA00023002"/>
    </source>
</evidence>
<evidence type="ECO:0000256" key="10">
    <source>
        <dbReference type="ARBA" id="ARBA00049401"/>
    </source>
</evidence>
<evidence type="ECO:0000256" key="1">
    <source>
        <dbReference type="ARBA" id="ARBA00001917"/>
    </source>
</evidence>
<dbReference type="SUPFAM" id="SSF51412">
    <property type="entry name" value="Inosine monophosphate dehydrogenase (IMPDH)"/>
    <property type="match status" value="1"/>
</dbReference>
<reference evidence="14 15" key="1">
    <citation type="submission" date="2016-05" db="EMBL/GenBank/DDBJ databases">
        <title>Complete genome sequence of two 2,5-diketo-D-glunonic acid producing strain Tatumella citrea.</title>
        <authorList>
            <person name="Duan C."/>
            <person name="Yang J."/>
            <person name="Yang S."/>
        </authorList>
    </citation>
    <scope>NUCLEOTIDE SEQUENCE [LARGE SCALE GENOMIC DNA]</scope>
    <source>
        <strain evidence="13 14">ATCC 39140</strain>
        <strain evidence="12 15">DSM 13699</strain>
    </source>
</reference>
<proteinExistence type="inferred from homology"/>
<dbReference type="FunFam" id="3.20.20.70:FF:000154">
    <property type="entry name" value="Probable nitronate monooxygenase"/>
    <property type="match status" value="1"/>
</dbReference>
<dbReference type="InterPro" id="IPR013785">
    <property type="entry name" value="Aldolase_TIM"/>
</dbReference>
<comment type="cofactor">
    <cofactor evidence="1">
        <name>FMN</name>
        <dbReference type="ChEBI" id="CHEBI:58210"/>
    </cofactor>
</comment>
<dbReference type="Gene3D" id="3.20.20.70">
    <property type="entry name" value="Aldolase class I"/>
    <property type="match status" value="1"/>
</dbReference>
<evidence type="ECO:0000313" key="12">
    <source>
        <dbReference type="EMBL" id="ARU96183.1"/>
    </source>
</evidence>
<evidence type="ECO:0000313" key="13">
    <source>
        <dbReference type="EMBL" id="ARV00220.1"/>
    </source>
</evidence>
<accession>A0A1Y0LRM1</accession>
<keyword evidence="6" id="KW-0547">Nucleotide-binding</keyword>
<keyword evidence="7" id="KW-0560">Oxidoreductase</keyword>
<evidence type="ECO:0000256" key="6">
    <source>
        <dbReference type="ARBA" id="ARBA00022741"/>
    </source>
</evidence>
<comment type="similarity">
    <text evidence="2">Belongs to the nitronate monooxygenase family. NMO class I subfamily.</text>
</comment>
<keyword evidence="4" id="KW-0285">Flavoprotein</keyword>
<dbReference type="PANTHER" id="PTHR42747:SF3">
    <property type="entry name" value="NITRONATE MONOOXYGENASE-RELATED"/>
    <property type="match status" value="1"/>
</dbReference>
<dbReference type="GO" id="GO:0000166">
    <property type="term" value="F:nucleotide binding"/>
    <property type="evidence" value="ECO:0007669"/>
    <property type="project" value="UniProtKB-KW"/>
</dbReference>
<evidence type="ECO:0000256" key="8">
    <source>
        <dbReference type="ARBA" id="ARBA00023033"/>
    </source>
</evidence>
<dbReference type="Proteomes" id="UP000195729">
    <property type="component" value="Chromosome"/>
</dbReference>
<evidence type="ECO:0000313" key="14">
    <source>
        <dbReference type="Proteomes" id="UP000195729"/>
    </source>
</evidence>
<protein>
    <recommendedName>
        <fullName evidence="11">Nitronate monooxygenase</fullName>
    </recommendedName>
    <alternativeName>
        <fullName evidence="9">Propionate 3-nitronate monooxygenase</fullName>
    </alternativeName>
</protein>
<name>A0A1Y0LRM1_TATCI</name>
<evidence type="ECO:0000256" key="3">
    <source>
        <dbReference type="ARBA" id="ARBA00022575"/>
    </source>
</evidence>
<dbReference type="KEGG" id="tci:A7K98_12590"/>
<dbReference type="CDD" id="cd04730">
    <property type="entry name" value="NPD_like"/>
    <property type="match status" value="1"/>
</dbReference>
<dbReference type="PANTHER" id="PTHR42747">
    <property type="entry name" value="NITRONATE MONOOXYGENASE-RELATED"/>
    <property type="match status" value="1"/>
</dbReference>
<dbReference type="AlphaFoldDB" id="A0A1Y0LRM1"/>
<dbReference type="GO" id="GO:0009636">
    <property type="term" value="P:response to toxic substance"/>
    <property type="evidence" value="ECO:0007669"/>
    <property type="project" value="UniProtKB-KW"/>
</dbReference>
<dbReference type="EMBL" id="CP015579">
    <property type="protein sequence ID" value="ARU96183.1"/>
    <property type="molecule type" value="Genomic_DNA"/>
</dbReference>
<dbReference type="EMBL" id="CP015581">
    <property type="protein sequence ID" value="ARV00220.1"/>
    <property type="molecule type" value="Genomic_DNA"/>
</dbReference>
<dbReference type="InterPro" id="IPR004136">
    <property type="entry name" value="NMO"/>
</dbReference>
<keyword evidence="5" id="KW-0288">FMN</keyword>
<keyword evidence="8" id="KW-0503">Monooxygenase</keyword>
<gene>
    <name evidence="12" type="ORF">A7K98_12590</name>
    <name evidence="13" type="ORF">A7K99_12580</name>
</gene>
<comment type="catalytic activity">
    <reaction evidence="10">
        <text>3 propionate 3-nitronate + 3 O2 + H2O = 3 3-oxopropanoate + 2 nitrate + nitrite + H2O2 + 3 H(+)</text>
        <dbReference type="Rhea" id="RHEA:57332"/>
        <dbReference type="ChEBI" id="CHEBI:15377"/>
        <dbReference type="ChEBI" id="CHEBI:15378"/>
        <dbReference type="ChEBI" id="CHEBI:15379"/>
        <dbReference type="ChEBI" id="CHEBI:16240"/>
        <dbReference type="ChEBI" id="CHEBI:16301"/>
        <dbReference type="ChEBI" id="CHEBI:17632"/>
        <dbReference type="ChEBI" id="CHEBI:33190"/>
        <dbReference type="ChEBI" id="CHEBI:136067"/>
    </reaction>
</comment>
<evidence type="ECO:0000256" key="5">
    <source>
        <dbReference type="ARBA" id="ARBA00022643"/>
    </source>
</evidence>
<dbReference type="Proteomes" id="UP000195814">
    <property type="component" value="Chromosome"/>
</dbReference>
<evidence type="ECO:0000256" key="4">
    <source>
        <dbReference type="ARBA" id="ARBA00022630"/>
    </source>
</evidence>
<evidence type="ECO:0000256" key="2">
    <source>
        <dbReference type="ARBA" id="ARBA00009881"/>
    </source>
</evidence>
<keyword evidence="12" id="KW-0223">Dioxygenase</keyword>
<evidence type="ECO:0000256" key="9">
    <source>
        <dbReference type="ARBA" id="ARBA00031155"/>
    </source>
</evidence>
<organism evidence="12 15">
    <name type="scientific">Tatumella citrea</name>
    <name type="common">Pantoea citrea</name>
    <dbReference type="NCBI Taxonomy" id="53336"/>
    <lineage>
        <taxon>Bacteria</taxon>
        <taxon>Pseudomonadati</taxon>
        <taxon>Pseudomonadota</taxon>
        <taxon>Gammaproteobacteria</taxon>
        <taxon>Enterobacterales</taxon>
        <taxon>Erwiniaceae</taxon>
        <taxon>Tatumella</taxon>
    </lineage>
</organism>
<keyword evidence="14" id="KW-1185">Reference proteome</keyword>